<keyword evidence="1" id="KW-0175">Coiled coil</keyword>
<feature type="region of interest" description="Disordered" evidence="2">
    <location>
        <begin position="1261"/>
        <end position="1286"/>
    </location>
</feature>
<dbReference type="Proteomes" id="UP001146793">
    <property type="component" value="Unassembled WGS sequence"/>
</dbReference>
<name>A0AAV8A7J5_9EUKA</name>
<proteinExistence type="predicted"/>
<feature type="compositionally biased region" description="Acidic residues" evidence="2">
    <location>
        <begin position="1687"/>
        <end position="1704"/>
    </location>
</feature>
<feature type="region of interest" description="Disordered" evidence="2">
    <location>
        <begin position="1220"/>
        <end position="1240"/>
    </location>
</feature>
<organism evidence="4 5">
    <name type="scientific">Anaeramoeba flamelloides</name>
    <dbReference type="NCBI Taxonomy" id="1746091"/>
    <lineage>
        <taxon>Eukaryota</taxon>
        <taxon>Metamonada</taxon>
        <taxon>Anaeramoebidae</taxon>
        <taxon>Anaeramoeba</taxon>
    </lineage>
</organism>
<evidence type="ECO:0000313" key="4">
    <source>
        <dbReference type="EMBL" id="KAJ3447970.1"/>
    </source>
</evidence>
<gene>
    <name evidence="4" type="ORF">M0812_00443</name>
</gene>
<dbReference type="GO" id="GO:0005643">
    <property type="term" value="C:nuclear pore"/>
    <property type="evidence" value="ECO:0007669"/>
    <property type="project" value="InterPro"/>
</dbReference>
<feature type="coiled-coil region" evidence="1">
    <location>
        <begin position="1373"/>
        <end position="1400"/>
    </location>
</feature>
<dbReference type="EMBL" id="JANTQA010000015">
    <property type="protein sequence ID" value="KAJ3447970.1"/>
    <property type="molecule type" value="Genomic_DNA"/>
</dbReference>
<protein>
    <submittedName>
        <fullName evidence="4">Uncharacterized protein</fullName>
    </submittedName>
</protein>
<dbReference type="InterPro" id="IPR021827">
    <property type="entry name" value="Nup186/Nup192/Nup205"/>
</dbReference>
<feature type="region of interest" description="Disordered" evidence="2">
    <location>
        <begin position="732"/>
        <end position="753"/>
    </location>
</feature>
<keyword evidence="3" id="KW-0472">Membrane</keyword>
<accession>A0AAV8A7J5</accession>
<evidence type="ECO:0000256" key="2">
    <source>
        <dbReference type="SAM" id="MobiDB-lite"/>
    </source>
</evidence>
<keyword evidence="3" id="KW-0812">Transmembrane</keyword>
<feature type="transmembrane region" description="Helical" evidence="3">
    <location>
        <begin position="187"/>
        <end position="212"/>
    </location>
</feature>
<dbReference type="Pfam" id="PF11894">
    <property type="entry name" value="Nup192"/>
    <property type="match status" value="2"/>
</dbReference>
<evidence type="ECO:0000256" key="1">
    <source>
        <dbReference type="SAM" id="Coils"/>
    </source>
</evidence>
<evidence type="ECO:0000256" key="3">
    <source>
        <dbReference type="SAM" id="Phobius"/>
    </source>
</evidence>
<feature type="region of interest" description="Disordered" evidence="2">
    <location>
        <begin position="1684"/>
        <end position="1704"/>
    </location>
</feature>
<reference evidence="4" key="1">
    <citation type="submission" date="2022-08" db="EMBL/GenBank/DDBJ databases">
        <title>Novel sulphate-reducing endosymbionts in the free-living metamonad Anaeramoeba.</title>
        <authorList>
            <person name="Jerlstrom-Hultqvist J."/>
            <person name="Cepicka I."/>
            <person name="Gallot-Lavallee L."/>
            <person name="Salas-Leiva D."/>
            <person name="Curtis B.A."/>
            <person name="Zahonova K."/>
            <person name="Pipaliya S."/>
            <person name="Dacks J."/>
            <person name="Roger A.J."/>
        </authorList>
    </citation>
    <scope>NUCLEOTIDE SEQUENCE</scope>
    <source>
        <strain evidence="4">Busselton2</strain>
    </source>
</reference>
<feature type="compositionally biased region" description="Low complexity" evidence="2">
    <location>
        <begin position="735"/>
        <end position="746"/>
    </location>
</feature>
<keyword evidence="3" id="KW-1133">Transmembrane helix</keyword>
<evidence type="ECO:0000313" key="5">
    <source>
        <dbReference type="Proteomes" id="UP001146793"/>
    </source>
</evidence>
<comment type="caution">
    <text evidence="4">The sequence shown here is derived from an EMBL/GenBank/DDBJ whole genome shotgun (WGS) entry which is preliminary data.</text>
</comment>
<sequence>MSTNYIKRKKIKNYLSETLPSEQLNEFLQDNLQTFLRPLLHKKPNHELRKKWLQGETKFGNKPLSQKHINHVIEISNKKQLNEKDSYELFQRTKQIQKEYGTDLTTSIEVEYYKDREYQLSNLIELFESQLSEIIKKEIKEIIKSFLTDLIKRSLVKNIVGLIHEIYSIVKRLDGLSRSFVRNELKMLLKILLLIFRTMNVSVFDFNIVLILLQKSSQSFTLKNGKYEKNEIFLISQYSFFALVSKLLEYPTFKLTNEFKLKIESNNTHSDSLIGNQKTFLQTLNKILAIKNWKNTYFYGGICFVTSIFLYSIQTNKNYQNLIANYLNMSFQNHVFDFLKSLILSINPKNNLFFQLADNMVINFIFIENVLNDLKQKEIEFENYIQNSNEINVNEKESYTVLTEFLYFLSALYSGRPKLSLKYLESGDYKLIPILGEYLTLRLYHPFTCFFTSLINDSKCAYHGSEYLKAKANQRFCWKHFFYTIDQFCLQSKTTQMINLNQVNETTIIEFTILSQIIELICKIVFYEGESGNYLIKESNSSYLNILFRFIKCPFPTILKAGVYHTLASFSKTGQIAEQIWKALNQMKINSRNNIIEDFQLIETQYSRYPELISFLILFNNLLINSKTIPNIGKEGLWGYIKIFLESVFLKLEDYHYKKIYEKYYISFLILKIFDFILQLYYPTLSDFDEKKITPQQKAGFEIMYNIIHGDSIFRILKNLILLKIPTSKTINDTNNGNNNNNNNNNEYEDLENKKKRKSNIKLKKIIEKNIEISLKILNIIYNLQNIFREFNEKKKNLKKINNFSKIILQNPNLIKKLLILVTYINNEKIGHYSINILQNLCLFKNSLMELSNILNDGDEENNNIDDNRISNLNFNHIIENYFIYFQNFFNDNNQKSNKNKSYILKKLEKYLIIESEKNYEFSNDYLKHLLIKFKNNNKQNIFNLNSNDNLNSNNDNNNDGFSFSQTNSNKNFSHRNSIKGSNSNNKNYKNNVDDLYFFNQKQTFNQKYFEILNNFEMMEKDDEQFLFEISILEKLLNLILSILKEYNSHEILNTQITFVHSIFGFKFKEHGNKNLILTNHSNLNLILELVLNDDFFEKRTNLCNLCLKIILKLIQNTQTKNLIYNLINIKENKTCYLFKLIKKYFSMDLIKEKKIEKENLINYLNFKKNILNQQQYLLKILYFFFSQELNFEIKNNQKISQIINFLFEYKEKGEFNSTNIKSHDRNKLKPKQSFTPNNLRRSQSLFSPRIKRIKSDTDFLLNKEDPDSGSDSGSDSDPNIDLSLGSVSRSKSKSELGFGEFDLNNDIPFITSEIKKNQRNKLNKRKTEKQKEIAIDIEKNNYNFLKKHKKIDPFLISKRMNITKILNKIKLNEQEIINYKNIKEKIKQLNNKHFKINLKNYYYFENKTTKFRLLKYNFPLIYNSILINYLQNVEIGKEMESFTNNLIHNNCYHFFLESQVSFFISWKKLLELILFKIVDNQNNINWGEGGSYKMGNVGNNDGGDDDEDEDDDSHEDDNRLIFNKIKNRKLQFQNDKEEGGNWLKILISLVLSLMNKFSPGFELMYLNQIISELLILLFSKIKSKFEGILTIISNNSKKNRNKKIKNLKDIESISIIKQLNWINIEIFTVIFQNILIPMFYINGTFQLRSNLYLCFFLFFDIIEIIKELQPYFDVKNLKNKNNYKDVDDDEDDDDDDDEYDDEYDYDIDDDEDQNINNDIKIDFSISNLEKNINLIFLKNSKQIMNVLINDSINNNNIFSTNSLTLLEALFRNQYKFFPSKENILLLIKQFINSKFINIFFNAKKKKILINNDQDDVDMNIGGGGGGGGGDIDKDGDDDDDDELNKILINSISNFDAKISFLISIIILSSKNAKYLLNLKIFNYINTIEINLKQYLINNKLTNKKAFMKTKKTFYNLLKLIYTFCNILPANSQLNEKIIQFLNKNRQTILILIEFEKNQSSSNINFLYYFTGIYYFISKFPSSLTSINFFDLMHQQLLILFNNFQKVNYSKLNSTTVSSATAMTTNQREERTKRNIEANFISFFLNICSLPKNPKNKKFSFIVNKKFLLKNQKQLNNWPKFQNLYILLNFINHQIFHQFQRIKKSSIRKIPSFFKVLLLIKENACQLLALHIYYFTNINFFNKSFYVSNNQLIKKLFNPLFHNSENQLLRTHQEIILNSYNLISKYFK</sequence>
<feature type="compositionally biased region" description="Low complexity" evidence="2">
    <location>
        <begin position="1270"/>
        <end position="1286"/>
    </location>
</feature>